<feature type="domain" description="AB hydrolase-1" evidence="1">
    <location>
        <begin position="73"/>
        <end position="255"/>
    </location>
</feature>
<dbReference type="PANTHER" id="PTHR43433">
    <property type="entry name" value="HYDROLASE, ALPHA/BETA FOLD FAMILY PROTEIN"/>
    <property type="match status" value="1"/>
</dbReference>
<dbReference type="Gene3D" id="3.40.50.1820">
    <property type="entry name" value="alpha/beta hydrolase"/>
    <property type="match status" value="1"/>
</dbReference>
<dbReference type="SUPFAM" id="SSF53474">
    <property type="entry name" value="alpha/beta-Hydrolases"/>
    <property type="match status" value="1"/>
</dbReference>
<dbReference type="Pfam" id="PF12697">
    <property type="entry name" value="Abhydrolase_6"/>
    <property type="match status" value="1"/>
</dbReference>
<reference evidence="3" key="1">
    <citation type="submission" date="2016-10" db="EMBL/GenBank/DDBJ databases">
        <authorList>
            <person name="Varghese N."/>
            <person name="Submissions S."/>
        </authorList>
    </citation>
    <scope>NUCLEOTIDE SEQUENCE [LARGE SCALE GENOMIC DNA]</scope>
    <source>
        <strain evidence="3">AAP</strain>
    </source>
</reference>
<dbReference type="InterPro" id="IPR029058">
    <property type="entry name" value="AB_hydrolase_fold"/>
</dbReference>
<evidence type="ECO:0000313" key="3">
    <source>
        <dbReference type="Proteomes" id="UP000199107"/>
    </source>
</evidence>
<name>A0A1G9N133_9GAMM</name>
<evidence type="ECO:0000259" key="1">
    <source>
        <dbReference type="Pfam" id="PF12697"/>
    </source>
</evidence>
<sequence>MSMQRRLRLLTVRGLSCLFPGYFGALGARTFMRPRRSRRHHRWAHAFAARTPAMVDIDEVRVPVWRLGSGSPVLLVHGWEQDHDALGGFVQPLLDAGYSVVAFDLPAHGAATGEQAPLPLMARAIATVAESVGPLHGVVAHSVGGAMTVLAARDFGLQTSKAVLIGAPSGARAYALAQGRRQGLSRRALARMEARISAALDEPLAHYRVDLSLQELKLNALLIHARNDSVVPFADARANATAGNTASLWREDGGHTRLLGDTTVIREAVDFLGQA</sequence>
<keyword evidence="2" id="KW-0378">Hydrolase</keyword>
<accession>A0A1G9N133</accession>
<dbReference type="PANTHER" id="PTHR43433:SF5">
    <property type="entry name" value="AB HYDROLASE-1 DOMAIN-CONTAINING PROTEIN"/>
    <property type="match status" value="1"/>
</dbReference>
<dbReference type="OrthoDB" id="7055710at2"/>
<dbReference type="STRING" id="48727.SAMN05192555_10710"/>
<gene>
    <name evidence="2" type="ORF">SAMN05192555_10710</name>
</gene>
<dbReference type="InterPro" id="IPR050471">
    <property type="entry name" value="AB_hydrolase"/>
</dbReference>
<organism evidence="2 3">
    <name type="scientific">Franzmannia pantelleriensis</name>
    <dbReference type="NCBI Taxonomy" id="48727"/>
    <lineage>
        <taxon>Bacteria</taxon>
        <taxon>Pseudomonadati</taxon>
        <taxon>Pseudomonadota</taxon>
        <taxon>Gammaproteobacteria</taxon>
        <taxon>Oceanospirillales</taxon>
        <taxon>Halomonadaceae</taxon>
        <taxon>Franzmannia</taxon>
    </lineage>
</organism>
<proteinExistence type="predicted"/>
<dbReference type="InterPro" id="IPR000073">
    <property type="entry name" value="AB_hydrolase_1"/>
</dbReference>
<evidence type="ECO:0000313" key="2">
    <source>
        <dbReference type="EMBL" id="SDL80189.1"/>
    </source>
</evidence>
<dbReference type="AlphaFoldDB" id="A0A1G9N133"/>
<dbReference type="EMBL" id="FNGH01000007">
    <property type="protein sequence ID" value="SDL80189.1"/>
    <property type="molecule type" value="Genomic_DNA"/>
</dbReference>
<dbReference type="GO" id="GO:0016787">
    <property type="term" value="F:hydrolase activity"/>
    <property type="evidence" value="ECO:0007669"/>
    <property type="project" value="UniProtKB-KW"/>
</dbReference>
<dbReference type="Proteomes" id="UP000199107">
    <property type="component" value="Unassembled WGS sequence"/>
</dbReference>
<protein>
    <submittedName>
        <fullName evidence="2">Lysophospholipase, alpha-beta hydrolase superfamily</fullName>
    </submittedName>
</protein>
<keyword evidence="3" id="KW-1185">Reference proteome</keyword>